<dbReference type="EMBL" id="BLAF01000016">
    <property type="protein sequence ID" value="GES20437.1"/>
    <property type="molecule type" value="Genomic_DNA"/>
</dbReference>
<proteinExistence type="inferred from homology"/>
<dbReference type="SUPFAM" id="SSF63829">
    <property type="entry name" value="Calcium-dependent phosphotriesterase"/>
    <property type="match status" value="1"/>
</dbReference>
<feature type="binding site" evidence="3">
    <location>
        <position position="212"/>
    </location>
    <ligand>
        <name>a divalent metal cation</name>
        <dbReference type="ChEBI" id="CHEBI:60240"/>
    </ligand>
</feature>
<evidence type="ECO:0000259" key="4">
    <source>
        <dbReference type="Pfam" id="PF08450"/>
    </source>
</evidence>
<evidence type="ECO:0000313" key="5">
    <source>
        <dbReference type="EMBL" id="GES20437.1"/>
    </source>
</evidence>
<evidence type="ECO:0000256" key="1">
    <source>
        <dbReference type="ARBA" id="ARBA00008853"/>
    </source>
</evidence>
<sequence length="307" mass="32928">MTAFDLFVPPITELAESPIWDVDEQRLYWVDSTGGAIYRTDGAGGNIQVWKMPGMVGAISLRVAGGALVTLDDGIYTFDFESSELTKLVDPEPSTASRLNDGKVDRQGRFITGTMSYALINPSTNWLVGKIETGCSLYRLDPDLVVKTVHSNIGITNGPCFSPDGATMYCSDSWADEIYAFDYDTATGELSGQRVFASYVDDKGVTGQGQPDGGTVDAEGYVWSATVYGGEIRRYAPDGTLDRRIQTPVLKPTSVTFGGADLDVLFVTTMANPDLPVPYPKDGPLAGSVFAVRGLGVTGVPQGRFRG</sequence>
<dbReference type="InterPro" id="IPR011042">
    <property type="entry name" value="6-blade_b-propeller_TolB-like"/>
</dbReference>
<evidence type="ECO:0000256" key="2">
    <source>
        <dbReference type="PIRSR" id="PIRSR605511-1"/>
    </source>
</evidence>
<reference evidence="5 6" key="1">
    <citation type="submission" date="2019-10" db="EMBL/GenBank/DDBJ databases">
        <title>Whole genome shotgun sequence of Acrocarpospora pleiomorpha NBRC 16267.</title>
        <authorList>
            <person name="Ichikawa N."/>
            <person name="Kimura A."/>
            <person name="Kitahashi Y."/>
            <person name="Komaki H."/>
            <person name="Oguchi A."/>
        </authorList>
    </citation>
    <scope>NUCLEOTIDE SEQUENCE [LARGE SCALE GENOMIC DNA]</scope>
    <source>
        <strain evidence="5 6">NBRC 16267</strain>
    </source>
</reference>
<feature type="binding site" evidence="3">
    <location>
        <position position="16"/>
    </location>
    <ligand>
        <name>a divalent metal cation</name>
        <dbReference type="ChEBI" id="CHEBI:60240"/>
    </ligand>
</feature>
<keyword evidence="6" id="KW-1185">Reference proteome</keyword>
<dbReference type="OrthoDB" id="2633250at2"/>
<dbReference type="PANTHER" id="PTHR10907">
    <property type="entry name" value="REGUCALCIN"/>
    <property type="match status" value="1"/>
</dbReference>
<evidence type="ECO:0000313" key="6">
    <source>
        <dbReference type="Proteomes" id="UP000377595"/>
    </source>
</evidence>
<dbReference type="GO" id="GO:0005509">
    <property type="term" value="F:calcium ion binding"/>
    <property type="evidence" value="ECO:0007669"/>
    <property type="project" value="TreeGrafter"/>
</dbReference>
<feature type="active site" description="Proton donor/acceptor" evidence="2">
    <location>
        <position position="212"/>
    </location>
</feature>
<dbReference type="AlphaFoldDB" id="A0A5M3XFQ5"/>
<gene>
    <name evidence="5" type="ORF">Aple_033330</name>
</gene>
<feature type="binding site" evidence="3">
    <location>
        <position position="100"/>
    </location>
    <ligand>
        <name>substrate</name>
    </ligand>
</feature>
<feature type="domain" description="SMP-30/Gluconolactonase/LRE-like region" evidence="4">
    <location>
        <begin position="14"/>
        <end position="270"/>
    </location>
</feature>
<organism evidence="5 6">
    <name type="scientific">Acrocarpospora pleiomorpha</name>
    <dbReference type="NCBI Taxonomy" id="90975"/>
    <lineage>
        <taxon>Bacteria</taxon>
        <taxon>Bacillati</taxon>
        <taxon>Actinomycetota</taxon>
        <taxon>Actinomycetes</taxon>
        <taxon>Streptosporangiales</taxon>
        <taxon>Streptosporangiaceae</taxon>
        <taxon>Acrocarpospora</taxon>
    </lineage>
</organism>
<evidence type="ECO:0000256" key="3">
    <source>
        <dbReference type="PIRSR" id="PIRSR605511-2"/>
    </source>
</evidence>
<dbReference type="Pfam" id="PF08450">
    <property type="entry name" value="SGL"/>
    <property type="match status" value="1"/>
</dbReference>
<dbReference type="Proteomes" id="UP000377595">
    <property type="component" value="Unassembled WGS sequence"/>
</dbReference>
<protein>
    <submittedName>
        <fullName evidence="5">Calcium-binding protein</fullName>
    </submittedName>
</protein>
<name>A0A5M3XFQ5_9ACTN</name>
<keyword evidence="3" id="KW-0862">Zinc</keyword>
<comment type="caution">
    <text evidence="5">The sequence shown here is derived from an EMBL/GenBank/DDBJ whole genome shotgun (WGS) entry which is preliminary data.</text>
</comment>
<dbReference type="Gene3D" id="2.120.10.30">
    <property type="entry name" value="TolB, C-terminal domain"/>
    <property type="match status" value="1"/>
</dbReference>
<feature type="binding site" evidence="3">
    <location>
        <position position="157"/>
    </location>
    <ligand>
        <name>a divalent metal cation</name>
        <dbReference type="ChEBI" id="CHEBI:60240"/>
    </ligand>
</feature>
<dbReference type="PRINTS" id="PR01790">
    <property type="entry name" value="SMP30FAMILY"/>
</dbReference>
<dbReference type="InterPro" id="IPR013658">
    <property type="entry name" value="SGL"/>
</dbReference>
<comment type="cofactor">
    <cofactor evidence="3">
        <name>Zn(2+)</name>
        <dbReference type="ChEBI" id="CHEBI:29105"/>
    </cofactor>
    <text evidence="3">Binds 1 divalent metal cation per subunit.</text>
</comment>
<dbReference type="GO" id="GO:0004341">
    <property type="term" value="F:gluconolactonase activity"/>
    <property type="evidence" value="ECO:0007669"/>
    <property type="project" value="TreeGrafter"/>
</dbReference>
<dbReference type="RefSeq" id="WP_155345468.1">
    <property type="nucleotide sequence ID" value="NZ_BAAAHM010000021.1"/>
</dbReference>
<dbReference type="PANTHER" id="PTHR10907:SF47">
    <property type="entry name" value="REGUCALCIN"/>
    <property type="match status" value="1"/>
</dbReference>
<keyword evidence="3" id="KW-0479">Metal-binding</keyword>
<accession>A0A5M3XFQ5</accession>
<dbReference type="GO" id="GO:0019853">
    <property type="term" value="P:L-ascorbic acid biosynthetic process"/>
    <property type="evidence" value="ECO:0007669"/>
    <property type="project" value="TreeGrafter"/>
</dbReference>
<feature type="binding site" evidence="3">
    <location>
        <position position="98"/>
    </location>
    <ligand>
        <name>substrate</name>
    </ligand>
</feature>
<comment type="similarity">
    <text evidence="1">Belongs to the SMP-30/CGR1 family.</text>
</comment>
<dbReference type="InterPro" id="IPR005511">
    <property type="entry name" value="SMP-30"/>
</dbReference>